<name>A0A2T0X0N2_9RHOB</name>
<keyword evidence="3" id="KW-1185">Reference proteome</keyword>
<dbReference type="Pfam" id="PF20056">
    <property type="entry name" value="DUF6455"/>
    <property type="match status" value="1"/>
</dbReference>
<organism evidence="2 3">
    <name type="scientific">Donghicola tyrosinivorans</name>
    <dbReference type="NCBI Taxonomy" id="1652492"/>
    <lineage>
        <taxon>Bacteria</taxon>
        <taxon>Pseudomonadati</taxon>
        <taxon>Pseudomonadota</taxon>
        <taxon>Alphaproteobacteria</taxon>
        <taxon>Rhodobacterales</taxon>
        <taxon>Roseobacteraceae</taxon>
        <taxon>Donghicola</taxon>
    </lineage>
</organism>
<dbReference type="Proteomes" id="UP000238392">
    <property type="component" value="Unassembled WGS sequence"/>
</dbReference>
<protein>
    <recommendedName>
        <fullName evidence="1">DUF6455 domain-containing protein</fullName>
    </recommendedName>
</protein>
<dbReference type="RefSeq" id="WP_106262991.1">
    <property type="nucleotide sequence ID" value="NZ_PVTQ01000002.1"/>
</dbReference>
<accession>A0A2T0X0N2</accession>
<gene>
    <name evidence="2" type="ORF">CLV74_102392</name>
</gene>
<dbReference type="InterPro" id="IPR045601">
    <property type="entry name" value="DUF6455"/>
</dbReference>
<reference evidence="2 3" key="1">
    <citation type="submission" date="2018-03" db="EMBL/GenBank/DDBJ databases">
        <title>Genomic Encyclopedia of Archaeal and Bacterial Type Strains, Phase II (KMG-II): from individual species to whole genera.</title>
        <authorList>
            <person name="Goeker M."/>
        </authorList>
    </citation>
    <scope>NUCLEOTIDE SEQUENCE [LARGE SCALE GENOMIC DNA]</scope>
    <source>
        <strain evidence="2 3">DSM 100212</strain>
    </source>
</reference>
<dbReference type="AlphaFoldDB" id="A0A2T0X0N2"/>
<sequence length="84" mass="9325">MTVNQRFDHHAKLFATMADTLGVDLTEKMQRGEVDSEDLRMMVHKCTGCTNPCDCVGWLADNAEGAQVAPSYCRNGDELLSMKD</sequence>
<proteinExistence type="predicted"/>
<feature type="domain" description="DUF6455" evidence="1">
    <location>
        <begin position="1"/>
        <end position="83"/>
    </location>
</feature>
<evidence type="ECO:0000313" key="3">
    <source>
        <dbReference type="Proteomes" id="UP000238392"/>
    </source>
</evidence>
<evidence type="ECO:0000259" key="1">
    <source>
        <dbReference type="Pfam" id="PF20056"/>
    </source>
</evidence>
<dbReference type="OrthoDB" id="7961152at2"/>
<comment type="caution">
    <text evidence="2">The sequence shown here is derived from an EMBL/GenBank/DDBJ whole genome shotgun (WGS) entry which is preliminary data.</text>
</comment>
<evidence type="ECO:0000313" key="2">
    <source>
        <dbReference type="EMBL" id="PRY92477.1"/>
    </source>
</evidence>
<dbReference type="EMBL" id="PVTQ01000002">
    <property type="protein sequence ID" value="PRY92477.1"/>
    <property type="molecule type" value="Genomic_DNA"/>
</dbReference>